<dbReference type="PANTHER" id="PTHR42756:SF1">
    <property type="entry name" value="TRANSCRIPTIONAL REPRESSOR OF EMRAB OPERON"/>
    <property type="match status" value="1"/>
</dbReference>
<keyword evidence="2" id="KW-0238">DNA-binding</keyword>
<dbReference type="GO" id="GO:0003677">
    <property type="term" value="F:DNA binding"/>
    <property type="evidence" value="ECO:0007669"/>
    <property type="project" value="UniProtKB-KW"/>
</dbReference>
<evidence type="ECO:0000256" key="2">
    <source>
        <dbReference type="ARBA" id="ARBA00023125"/>
    </source>
</evidence>
<dbReference type="Pfam" id="PF12802">
    <property type="entry name" value="MarR_2"/>
    <property type="match status" value="1"/>
</dbReference>
<accession>A0AAW8UU36</accession>
<dbReference type="Proteomes" id="UP001268896">
    <property type="component" value="Unassembled WGS sequence"/>
</dbReference>
<dbReference type="PRINTS" id="PR00598">
    <property type="entry name" value="HTHMARR"/>
</dbReference>
<organism evidence="5 6">
    <name type="scientific">Enterococcus casseliflavus</name>
    <name type="common">Enterococcus flavescens</name>
    <dbReference type="NCBI Taxonomy" id="37734"/>
    <lineage>
        <taxon>Bacteria</taxon>
        <taxon>Bacillati</taxon>
        <taxon>Bacillota</taxon>
        <taxon>Bacilli</taxon>
        <taxon>Lactobacillales</taxon>
        <taxon>Enterococcaceae</taxon>
        <taxon>Enterococcus</taxon>
    </lineage>
</organism>
<dbReference type="EMBL" id="JARQDV010000037">
    <property type="protein sequence ID" value="MDT2966385.1"/>
    <property type="molecule type" value="Genomic_DNA"/>
</dbReference>
<protein>
    <submittedName>
        <fullName evidence="5">MarR family transcriptional regulator</fullName>
    </submittedName>
</protein>
<evidence type="ECO:0000256" key="3">
    <source>
        <dbReference type="ARBA" id="ARBA00023163"/>
    </source>
</evidence>
<dbReference type="SUPFAM" id="SSF46785">
    <property type="entry name" value="Winged helix' DNA-binding domain"/>
    <property type="match status" value="1"/>
</dbReference>
<keyword evidence="1" id="KW-0805">Transcription regulation</keyword>
<name>A0AAW8UU36_ENTCA</name>
<dbReference type="PANTHER" id="PTHR42756">
    <property type="entry name" value="TRANSCRIPTIONAL REGULATOR, MARR"/>
    <property type="match status" value="1"/>
</dbReference>
<sequence>MEIKKTIEESYKFWFGMNNVYEEWAKENDLTSNSLMILYLIENSNHEITQKMIGEKLYLPKQTVNSTLNNMEKKELLVRRVNKKKKREKNIILTKNGTEFAKKILNRLYDYEYQAFSLLTEEERELFVAINKKLLLSLLGKESNTN</sequence>
<dbReference type="GO" id="GO:0003700">
    <property type="term" value="F:DNA-binding transcription factor activity"/>
    <property type="evidence" value="ECO:0007669"/>
    <property type="project" value="InterPro"/>
</dbReference>
<evidence type="ECO:0000313" key="6">
    <source>
        <dbReference type="Proteomes" id="UP001268896"/>
    </source>
</evidence>
<gene>
    <name evidence="5" type="ORF">P7I32_17585</name>
</gene>
<feature type="domain" description="HTH marR-type" evidence="4">
    <location>
        <begin position="1"/>
        <end position="136"/>
    </location>
</feature>
<dbReference type="PROSITE" id="PS50995">
    <property type="entry name" value="HTH_MARR_2"/>
    <property type="match status" value="1"/>
</dbReference>
<dbReference type="SMART" id="SM00347">
    <property type="entry name" value="HTH_MARR"/>
    <property type="match status" value="1"/>
</dbReference>
<keyword evidence="3" id="KW-0804">Transcription</keyword>
<proteinExistence type="predicted"/>
<reference evidence="5" key="1">
    <citation type="submission" date="2023-03" db="EMBL/GenBank/DDBJ databases">
        <authorList>
            <person name="Shen W."/>
            <person name="Cai J."/>
        </authorList>
    </citation>
    <scope>NUCLEOTIDE SEQUENCE</scope>
    <source>
        <strain evidence="5">K72-2</strain>
    </source>
</reference>
<comment type="caution">
    <text evidence="5">The sequence shown here is derived from an EMBL/GenBank/DDBJ whole genome shotgun (WGS) entry which is preliminary data.</text>
</comment>
<evidence type="ECO:0000259" key="4">
    <source>
        <dbReference type="PROSITE" id="PS50995"/>
    </source>
</evidence>
<dbReference type="Gene3D" id="1.10.10.10">
    <property type="entry name" value="Winged helix-like DNA-binding domain superfamily/Winged helix DNA-binding domain"/>
    <property type="match status" value="1"/>
</dbReference>
<dbReference type="AlphaFoldDB" id="A0AAW8UU36"/>
<dbReference type="InterPro" id="IPR036388">
    <property type="entry name" value="WH-like_DNA-bd_sf"/>
</dbReference>
<dbReference type="InterPro" id="IPR036390">
    <property type="entry name" value="WH_DNA-bd_sf"/>
</dbReference>
<dbReference type="InterPro" id="IPR000835">
    <property type="entry name" value="HTH_MarR-typ"/>
</dbReference>
<evidence type="ECO:0000256" key="1">
    <source>
        <dbReference type="ARBA" id="ARBA00023015"/>
    </source>
</evidence>
<dbReference type="RefSeq" id="WP_119906460.1">
    <property type="nucleotide sequence ID" value="NZ_JARQDV010000037.1"/>
</dbReference>
<evidence type="ECO:0000313" key="5">
    <source>
        <dbReference type="EMBL" id="MDT2966385.1"/>
    </source>
</evidence>